<accession>A0A4Y2QQ72</accession>
<proteinExistence type="predicted"/>
<reference evidence="1 2" key="1">
    <citation type="journal article" date="2019" name="Sci. Rep.">
        <title>Orb-weaving spider Araneus ventricosus genome elucidates the spidroin gene catalogue.</title>
        <authorList>
            <person name="Kono N."/>
            <person name="Nakamura H."/>
            <person name="Ohtoshi R."/>
            <person name="Moran D.A.P."/>
            <person name="Shinohara A."/>
            <person name="Yoshida Y."/>
            <person name="Fujiwara M."/>
            <person name="Mori M."/>
            <person name="Tomita M."/>
            <person name="Arakawa K."/>
        </authorList>
    </citation>
    <scope>NUCLEOTIDE SEQUENCE [LARGE SCALE GENOMIC DNA]</scope>
</reference>
<sequence length="119" mass="13542">MRDNNDIDCIEMEILKQLSVDTFFRKILSIDKHNKEERGNEPNSDFAFSNAISTGHPRNIYFALIGVLIYPILHSIHPSVDGIPGIIDEFSAAANKCRYSYRCHETRADRRMGSLASLK</sequence>
<dbReference type="EMBL" id="BGPR01139894">
    <property type="protein sequence ID" value="GBN65418.1"/>
    <property type="molecule type" value="Genomic_DNA"/>
</dbReference>
<dbReference type="AlphaFoldDB" id="A0A4Y2QQ72"/>
<evidence type="ECO:0000313" key="2">
    <source>
        <dbReference type="Proteomes" id="UP000499080"/>
    </source>
</evidence>
<protein>
    <submittedName>
        <fullName evidence="1">Uncharacterized protein</fullName>
    </submittedName>
</protein>
<organism evidence="1 2">
    <name type="scientific">Araneus ventricosus</name>
    <name type="common">Orbweaver spider</name>
    <name type="synonym">Epeira ventricosa</name>
    <dbReference type="NCBI Taxonomy" id="182803"/>
    <lineage>
        <taxon>Eukaryota</taxon>
        <taxon>Metazoa</taxon>
        <taxon>Ecdysozoa</taxon>
        <taxon>Arthropoda</taxon>
        <taxon>Chelicerata</taxon>
        <taxon>Arachnida</taxon>
        <taxon>Araneae</taxon>
        <taxon>Araneomorphae</taxon>
        <taxon>Entelegynae</taxon>
        <taxon>Araneoidea</taxon>
        <taxon>Araneidae</taxon>
        <taxon>Araneus</taxon>
    </lineage>
</organism>
<comment type="caution">
    <text evidence="1">The sequence shown here is derived from an EMBL/GenBank/DDBJ whole genome shotgun (WGS) entry which is preliminary data.</text>
</comment>
<name>A0A4Y2QQ72_ARAVE</name>
<gene>
    <name evidence="1" type="ORF">AVEN_248849_1</name>
</gene>
<keyword evidence="2" id="KW-1185">Reference proteome</keyword>
<dbReference type="Proteomes" id="UP000499080">
    <property type="component" value="Unassembled WGS sequence"/>
</dbReference>
<evidence type="ECO:0000313" key="1">
    <source>
        <dbReference type="EMBL" id="GBN65418.1"/>
    </source>
</evidence>